<dbReference type="Proteomes" id="UP000639403">
    <property type="component" value="Unassembled WGS sequence"/>
</dbReference>
<dbReference type="Gene3D" id="3.10.50.10">
    <property type="match status" value="1"/>
</dbReference>
<evidence type="ECO:0000256" key="9">
    <source>
        <dbReference type="SAM" id="MobiDB-lite"/>
    </source>
</evidence>
<evidence type="ECO:0000256" key="1">
    <source>
        <dbReference type="ARBA" id="ARBA00000822"/>
    </source>
</evidence>
<reference evidence="12" key="1">
    <citation type="submission" date="2020-11" db="EMBL/GenBank/DDBJ databases">
        <authorList>
            <person name="Koelle M."/>
            <person name="Horta M.A.C."/>
            <person name="Nowrousian M."/>
            <person name="Ohm R.A."/>
            <person name="Benz P."/>
            <person name="Pilgard A."/>
        </authorList>
    </citation>
    <scope>NUCLEOTIDE SEQUENCE</scope>
    <source>
        <strain evidence="12">FPRL280</strain>
    </source>
</reference>
<comment type="caution">
    <text evidence="12">The sequence shown here is derived from an EMBL/GenBank/DDBJ whole genome shotgun (WGS) entry which is preliminary data.</text>
</comment>
<dbReference type="PROSITE" id="PS01095">
    <property type="entry name" value="GH18_1"/>
    <property type="match status" value="1"/>
</dbReference>
<dbReference type="InterPro" id="IPR050314">
    <property type="entry name" value="Glycosyl_Hydrlase_18"/>
</dbReference>
<dbReference type="InterPro" id="IPR029070">
    <property type="entry name" value="Chitinase_insertion_sf"/>
</dbReference>
<accession>A0A8H7U2L9</accession>
<feature type="signal peptide" evidence="10">
    <location>
        <begin position="1"/>
        <end position="20"/>
    </location>
</feature>
<evidence type="ECO:0000259" key="11">
    <source>
        <dbReference type="PROSITE" id="PS51910"/>
    </source>
</evidence>
<evidence type="ECO:0000313" key="12">
    <source>
        <dbReference type="EMBL" id="KAF9815789.1"/>
    </source>
</evidence>
<dbReference type="GO" id="GO:0008843">
    <property type="term" value="F:endochitinase activity"/>
    <property type="evidence" value="ECO:0007669"/>
    <property type="project" value="UniProtKB-EC"/>
</dbReference>
<dbReference type="SMART" id="SM00636">
    <property type="entry name" value="Glyco_18"/>
    <property type="match status" value="1"/>
</dbReference>
<dbReference type="InterPro" id="IPR001223">
    <property type="entry name" value="Glyco_hydro18_cat"/>
</dbReference>
<comment type="catalytic activity">
    <reaction evidence="1">
        <text>Random endo-hydrolysis of N-acetyl-beta-D-glucosaminide (1-&gt;4)-beta-linkages in chitin and chitodextrins.</text>
        <dbReference type="EC" id="3.2.1.14"/>
    </reaction>
</comment>
<evidence type="ECO:0000256" key="2">
    <source>
        <dbReference type="ARBA" id="ARBA00022801"/>
    </source>
</evidence>
<keyword evidence="5 7" id="KW-0326">Glycosidase</keyword>
<dbReference type="GO" id="GO:0008061">
    <property type="term" value="F:chitin binding"/>
    <property type="evidence" value="ECO:0007669"/>
    <property type="project" value="InterPro"/>
</dbReference>
<feature type="compositionally biased region" description="Low complexity" evidence="9">
    <location>
        <begin position="36"/>
        <end position="45"/>
    </location>
</feature>
<dbReference type="InterPro" id="IPR011583">
    <property type="entry name" value="Chitinase_II/V-like_cat"/>
</dbReference>
<sequence>MLYMLPLTLLAALPLVPVWAAPYKCSLKPQSGVSAAASSTGSSSPSGGGTGTTSSGGIPASDLVSMSWFAGWHATADPAFLPANISWSKYTAVSYAFAVTTEDPSTVSLGASDEVLLPQFVQAAKQNNVKAMLTVGGWTGSQYYSTVVSTPENRDTFANAVLGLVSKYDLDGLDFDWEYPNNVGIGCNNKSPDDAANFLSFLQTLRSQPAAKNLTLSAAVGLKPFVSSDSSPMTNVSAFADVLDYIEVMNYDVWGSWSTAVGPNAPLNDTCAPAADQQGSAVSAVAAWTAAGFPASQIVLGVPSYGHSFTVEPSAALVSGTESTLAAYPAFVSSQQPLGDAWDTNATAGVDQCGNPTGGPSGIFDFWGLVEKGFLTDNGTAADGIAYRFDNCSQTPYVYNPDTKVMVSFDNPQSFAAKGSFISDSGLGGFAMWETGGDYEDMLVDAIRKTAGFSS</sequence>
<evidence type="ECO:0000313" key="13">
    <source>
        <dbReference type="Proteomes" id="UP000639403"/>
    </source>
</evidence>
<evidence type="ECO:0000256" key="3">
    <source>
        <dbReference type="ARBA" id="ARBA00023024"/>
    </source>
</evidence>
<evidence type="ECO:0000256" key="7">
    <source>
        <dbReference type="RuleBase" id="RU000489"/>
    </source>
</evidence>
<dbReference type="GO" id="GO:0005576">
    <property type="term" value="C:extracellular region"/>
    <property type="evidence" value="ECO:0007669"/>
    <property type="project" value="TreeGrafter"/>
</dbReference>
<dbReference type="Gene3D" id="3.20.20.80">
    <property type="entry name" value="Glycosidases"/>
    <property type="match status" value="1"/>
</dbReference>
<evidence type="ECO:0000256" key="10">
    <source>
        <dbReference type="SAM" id="SignalP"/>
    </source>
</evidence>
<protein>
    <recommendedName>
        <fullName evidence="11">GH18 domain-containing protein</fullName>
    </recommendedName>
</protein>
<dbReference type="GO" id="GO:0006032">
    <property type="term" value="P:chitin catabolic process"/>
    <property type="evidence" value="ECO:0007669"/>
    <property type="project" value="UniProtKB-KW"/>
</dbReference>
<dbReference type="PROSITE" id="PS51910">
    <property type="entry name" value="GH18_2"/>
    <property type="match status" value="1"/>
</dbReference>
<dbReference type="SUPFAM" id="SSF51445">
    <property type="entry name" value="(Trans)glycosidases"/>
    <property type="match status" value="1"/>
</dbReference>
<evidence type="ECO:0000256" key="6">
    <source>
        <dbReference type="ARBA" id="ARBA00023326"/>
    </source>
</evidence>
<gene>
    <name evidence="12" type="ORF">IEO21_04373</name>
</gene>
<evidence type="ECO:0000256" key="4">
    <source>
        <dbReference type="ARBA" id="ARBA00023277"/>
    </source>
</evidence>
<dbReference type="GO" id="GO:0000272">
    <property type="term" value="P:polysaccharide catabolic process"/>
    <property type="evidence" value="ECO:0007669"/>
    <property type="project" value="UniProtKB-KW"/>
</dbReference>
<keyword evidence="10" id="KW-0732">Signal</keyword>
<dbReference type="InterPro" id="IPR001579">
    <property type="entry name" value="Glyco_hydro_18_chit_AS"/>
</dbReference>
<dbReference type="PANTHER" id="PTHR11177">
    <property type="entry name" value="CHITINASE"/>
    <property type="match status" value="1"/>
</dbReference>
<feature type="domain" description="GH18" evidence="11">
    <location>
        <begin position="63"/>
        <end position="454"/>
    </location>
</feature>
<dbReference type="PANTHER" id="PTHR11177:SF317">
    <property type="entry name" value="CHITINASE 12-RELATED"/>
    <property type="match status" value="1"/>
</dbReference>
<dbReference type="Pfam" id="PF00704">
    <property type="entry name" value="Glyco_hydro_18"/>
    <property type="match status" value="1"/>
</dbReference>
<keyword evidence="2 7" id="KW-0378">Hydrolase</keyword>
<evidence type="ECO:0000256" key="8">
    <source>
        <dbReference type="RuleBase" id="RU004453"/>
    </source>
</evidence>
<evidence type="ECO:0000256" key="5">
    <source>
        <dbReference type="ARBA" id="ARBA00023295"/>
    </source>
</evidence>
<organism evidence="12 13">
    <name type="scientific">Rhodonia placenta</name>
    <dbReference type="NCBI Taxonomy" id="104341"/>
    <lineage>
        <taxon>Eukaryota</taxon>
        <taxon>Fungi</taxon>
        <taxon>Dikarya</taxon>
        <taxon>Basidiomycota</taxon>
        <taxon>Agaricomycotina</taxon>
        <taxon>Agaricomycetes</taxon>
        <taxon>Polyporales</taxon>
        <taxon>Adustoporiaceae</taxon>
        <taxon>Rhodonia</taxon>
    </lineage>
</organism>
<proteinExistence type="inferred from homology"/>
<feature type="region of interest" description="Disordered" evidence="9">
    <location>
        <begin position="36"/>
        <end position="55"/>
    </location>
</feature>
<feature type="chain" id="PRO_5034586216" description="GH18 domain-containing protein" evidence="10">
    <location>
        <begin position="21"/>
        <end position="455"/>
    </location>
</feature>
<comment type="similarity">
    <text evidence="8">Belongs to the glycosyl hydrolase 18 family.</text>
</comment>
<dbReference type="InterPro" id="IPR017853">
    <property type="entry name" value="GH"/>
</dbReference>
<keyword evidence="6" id="KW-0624">Polysaccharide degradation</keyword>
<keyword evidence="3" id="KW-0146">Chitin degradation</keyword>
<dbReference type="SUPFAM" id="SSF54556">
    <property type="entry name" value="Chitinase insertion domain"/>
    <property type="match status" value="1"/>
</dbReference>
<keyword evidence="4" id="KW-0119">Carbohydrate metabolism</keyword>
<reference evidence="12" key="2">
    <citation type="journal article" name="Front. Microbiol.">
        <title>Degradative Capacity of Two Strains of Rhodonia placenta: From Phenotype to Genotype.</title>
        <authorList>
            <person name="Kolle M."/>
            <person name="Horta M.A.C."/>
            <person name="Nowrousian M."/>
            <person name="Ohm R.A."/>
            <person name="Benz J.P."/>
            <person name="Pilgard A."/>
        </authorList>
    </citation>
    <scope>NUCLEOTIDE SEQUENCE</scope>
    <source>
        <strain evidence="12">FPRL280</strain>
    </source>
</reference>
<dbReference type="EMBL" id="JADOXO010000064">
    <property type="protein sequence ID" value="KAF9815789.1"/>
    <property type="molecule type" value="Genomic_DNA"/>
</dbReference>
<dbReference type="AlphaFoldDB" id="A0A8H7U2L9"/>
<name>A0A8H7U2L9_9APHY</name>